<proteinExistence type="predicted"/>
<keyword evidence="4" id="KW-1185">Reference proteome</keyword>
<feature type="compositionally biased region" description="Polar residues" evidence="1">
    <location>
        <begin position="187"/>
        <end position="204"/>
    </location>
</feature>
<dbReference type="Proteomes" id="UP001499951">
    <property type="component" value="Unassembled WGS sequence"/>
</dbReference>
<dbReference type="RefSeq" id="WP_166936885.1">
    <property type="nucleotide sequence ID" value="NZ_BAAADD010000008.1"/>
</dbReference>
<feature type="chain" id="PRO_5045790677" description="DUF4412 domain-containing protein" evidence="2">
    <location>
        <begin position="23"/>
        <end position="204"/>
    </location>
</feature>
<feature type="compositionally biased region" description="Low complexity" evidence="1">
    <location>
        <begin position="167"/>
        <end position="185"/>
    </location>
</feature>
<evidence type="ECO:0000256" key="1">
    <source>
        <dbReference type="SAM" id="MobiDB-lite"/>
    </source>
</evidence>
<dbReference type="EMBL" id="BAAADD010000008">
    <property type="protein sequence ID" value="GAA0579238.1"/>
    <property type="molecule type" value="Genomic_DNA"/>
</dbReference>
<sequence>MRLASVLLIGAAVAGVTGLALAAGPAVHEMTVAMPNGGTAHIRYTGDVAPKVNFVQGPASPFVMTAFGPGFGPESPFAEIERVQALMDRQMAAMMIQARQMQAAAMRDPLYSATFNGAPAGDNAMRFVSTSSGNNYCMRSVQITASPNGGAPKVVSHTEGNCGGSPSPQLKAPAATAASPSPKVPIQTISYQPRSSSPSTRQGI</sequence>
<name>A0ABN1F0I2_9PROT</name>
<accession>A0ABN1F0I2</accession>
<organism evidence="3 4">
    <name type="scientific">Rhizomicrobium electricum</name>
    <dbReference type="NCBI Taxonomy" id="480070"/>
    <lineage>
        <taxon>Bacteria</taxon>
        <taxon>Pseudomonadati</taxon>
        <taxon>Pseudomonadota</taxon>
        <taxon>Alphaproteobacteria</taxon>
        <taxon>Micropepsales</taxon>
        <taxon>Micropepsaceae</taxon>
        <taxon>Rhizomicrobium</taxon>
    </lineage>
</organism>
<evidence type="ECO:0000313" key="4">
    <source>
        <dbReference type="Proteomes" id="UP001499951"/>
    </source>
</evidence>
<evidence type="ECO:0000313" key="3">
    <source>
        <dbReference type="EMBL" id="GAA0579238.1"/>
    </source>
</evidence>
<protein>
    <recommendedName>
        <fullName evidence="5">DUF4412 domain-containing protein</fullName>
    </recommendedName>
</protein>
<reference evidence="3 4" key="1">
    <citation type="journal article" date="2019" name="Int. J. Syst. Evol. Microbiol.">
        <title>The Global Catalogue of Microorganisms (GCM) 10K type strain sequencing project: providing services to taxonomists for standard genome sequencing and annotation.</title>
        <authorList>
            <consortium name="The Broad Institute Genomics Platform"/>
            <consortium name="The Broad Institute Genome Sequencing Center for Infectious Disease"/>
            <person name="Wu L."/>
            <person name="Ma J."/>
        </authorList>
    </citation>
    <scope>NUCLEOTIDE SEQUENCE [LARGE SCALE GENOMIC DNA]</scope>
    <source>
        <strain evidence="3 4">JCM 15089</strain>
    </source>
</reference>
<comment type="caution">
    <text evidence="3">The sequence shown here is derived from an EMBL/GenBank/DDBJ whole genome shotgun (WGS) entry which is preliminary data.</text>
</comment>
<evidence type="ECO:0008006" key="5">
    <source>
        <dbReference type="Google" id="ProtNLM"/>
    </source>
</evidence>
<evidence type="ECO:0000256" key="2">
    <source>
        <dbReference type="SAM" id="SignalP"/>
    </source>
</evidence>
<keyword evidence="2" id="KW-0732">Signal</keyword>
<gene>
    <name evidence="3" type="ORF">GCM10008942_30170</name>
</gene>
<feature type="region of interest" description="Disordered" evidence="1">
    <location>
        <begin position="148"/>
        <end position="204"/>
    </location>
</feature>
<feature type="signal peptide" evidence="2">
    <location>
        <begin position="1"/>
        <end position="22"/>
    </location>
</feature>